<evidence type="ECO:0000256" key="5">
    <source>
        <dbReference type="ARBA" id="ARBA00022449"/>
    </source>
</evidence>
<dbReference type="Pfam" id="PF00153">
    <property type="entry name" value="Mito_carr"/>
    <property type="match status" value="3"/>
</dbReference>
<gene>
    <name evidence="17" type="ORF">PSYICH_LOCUS11544</name>
</gene>
<evidence type="ECO:0000256" key="6">
    <source>
        <dbReference type="ARBA" id="ARBA00022692"/>
    </source>
</evidence>
<reference evidence="17" key="1">
    <citation type="submission" date="2022-01" db="EMBL/GenBank/DDBJ databases">
        <authorList>
            <person name="King R."/>
        </authorList>
    </citation>
    <scope>NUCLEOTIDE SEQUENCE</scope>
</reference>
<feature type="transmembrane region" description="Helical" evidence="16">
    <location>
        <begin position="110"/>
        <end position="133"/>
    </location>
</feature>
<keyword evidence="7" id="KW-0677">Repeat</keyword>
<organism evidence="17 18">
    <name type="scientific">Psylliodes chrysocephalus</name>
    <dbReference type="NCBI Taxonomy" id="3402493"/>
    <lineage>
        <taxon>Eukaryota</taxon>
        <taxon>Metazoa</taxon>
        <taxon>Ecdysozoa</taxon>
        <taxon>Arthropoda</taxon>
        <taxon>Hexapoda</taxon>
        <taxon>Insecta</taxon>
        <taxon>Pterygota</taxon>
        <taxon>Neoptera</taxon>
        <taxon>Endopterygota</taxon>
        <taxon>Coleoptera</taxon>
        <taxon>Polyphaga</taxon>
        <taxon>Cucujiformia</taxon>
        <taxon>Chrysomeloidea</taxon>
        <taxon>Chrysomelidae</taxon>
        <taxon>Galerucinae</taxon>
        <taxon>Alticini</taxon>
        <taxon>Psylliodes</taxon>
    </lineage>
</organism>
<evidence type="ECO:0000256" key="14">
    <source>
        <dbReference type="PROSITE-ProRule" id="PRU00282"/>
    </source>
</evidence>
<accession>A0A9P0D392</accession>
<comment type="subunit">
    <text evidence="3 16">Monomer.</text>
</comment>
<dbReference type="Proteomes" id="UP001153636">
    <property type="component" value="Chromosome 5"/>
</dbReference>
<comment type="subcellular location">
    <subcellularLocation>
        <location evidence="16">Membrane</location>
        <topology evidence="16">Multi-pass membrane protein</topology>
    </subcellularLocation>
    <subcellularLocation>
        <location evidence="1">Mitochondrion inner membrane</location>
        <topology evidence="1">Multi-pass membrane protein</topology>
    </subcellularLocation>
</comment>
<comment type="function">
    <text evidence="16">Catalyzes the exchange of ADP and ATP across the membrane.</text>
</comment>
<comment type="function">
    <text evidence="13">ADP:ATP antiporter that mediates import of ADP into the mitochondrial matrix for ATP synthesis, and export of ATP out to fuel the cell. Cycles between the cytoplasmic-open state (c-state) and the matrix-open state (m-state): operates by the alternating access mechanism with a single substrate-binding site intermittently exposed to either the cytosolic (c-state) or matrix (m-state) side of the inner mitochondrial membrane.</text>
</comment>
<evidence type="ECO:0000256" key="10">
    <source>
        <dbReference type="ARBA" id="ARBA00023128"/>
    </source>
</evidence>
<evidence type="ECO:0000256" key="3">
    <source>
        <dbReference type="ARBA" id="ARBA00011245"/>
    </source>
</evidence>
<evidence type="ECO:0000256" key="1">
    <source>
        <dbReference type="ARBA" id="ARBA00004448"/>
    </source>
</evidence>
<dbReference type="PRINTS" id="PR00926">
    <property type="entry name" value="MITOCARRIER"/>
</dbReference>
<dbReference type="InterPro" id="IPR023395">
    <property type="entry name" value="MCP_dom_sf"/>
</dbReference>
<comment type="caution">
    <text evidence="16">Lacks conserved residue(s) required for the propagation of feature annotation.</text>
</comment>
<evidence type="ECO:0000313" key="18">
    <source>
        <dbReference type="Proteomes" id="UP001153636"/>
    </source>
</evidence>
<dbReference type="EMBL" id="OV651817">
    <property type="protein sequence ID" value="CAH1111233.1"/>
    <property type="molecule type" value="Genomic_DNA"/>
</dbReference>
<keyword evidence="11 14" id="KW-0472">Membrane</keyword>
<dbReference type="PANTHER" id="PTHR45635:SF40">
    <property type="entry name" value="ADP_ATP TRANSLOCASE 4"/>
    <property type="match status" value="1"/>
</dbReference>
<feature type="transmembrane region" description="Helical" evidence="16">
    <location>
        <begin position="211"/>
        <end position="232"/>
    </location>
</feature>
<proteinExistence type="inferred from homology"/>
<dbReference type="GO" id="GO:0005471">
    <property type="term" value="F:ATP:ADP antiporter activity"/>
    <property type="evidence" value="ECO:0007669"/>
    <property type="project" value="UniProtKB-UniRule"/>
</dbReference>
<dbReference type="GO" id="GO:0005743">
    <property type="term" value="C:mitochondrial inner membrane"/>
    <property type="evidence" value="ECO:0007669"/>
    <property type="project" value="UniProtKB-SubCell"/>
</dbReference>
<evidence type="ECO:0000313" key="17">
    <source>
        <dbReference type="EMBL" id="CAH1111233.1"/>
    </source>
</evidence>
<feature type="repeat" description="Solcar" evidence="14">
    <location>
        <begin position="7"/>
        <end position="99"/>
    </location>
</feature>
<keyword evidence="9 16" id="KW-1133">Transmembrane helix</keyword>
<keyword evidence="18" id="KW-1185">Reference proteome</keyword>
<comment type="similarity">
    <text evidence="2 15">Belongs to the mitochondrial carrier (TC 2.A.29) family.</text>
</comment>
<dbReference type="PANTHER" id="PTHR45635">
    <property type="entry name" value="ADP,ATP CARRIER PROTEIN 1-RELATED-RELATED"/>
    <property type="match status" value="1"/>
</dbReference>
<keyword evidence="6 14" id="KW-0812">Transmembrane</keyword>
<evidence type="ECO:0000256" key="16">
    <source>
        <dbReference type="RuleBase" id="RU368008"/>
    </source>
</evidence>
<evidence type="ECO:0000256" key="15">
    <source>
        <dbReference type="RuleBase" id="RU000488"/>
    </source>
</evidence>
<dbReference type="PRINTS" id="PR00927">
    <property type="entry name" value="ADPTRNSLCASE"/>
</dbReference>
<keyword evidence="10" id="KW-0496">Mitochondrion</keyword>
<evidence type="ECO:0000256" key="4">
    <source>
        <dbReference type="ARBA" id="ARBA00022448"/>
    </source>
</evidence>
<evidence type="ECO:0000256" key="2">
    <source>
        <dbReference type="ARBA" id="ARBA00006375"/>
    </source>
</evidence>
<dbReference type="GO" id="GO:1990544">
    <property type="term" value="P:mitochondrial ATP transmembrane transport"/>
    <property type="evidence" value="ECO:0007669"/>
    <property type="project" value="InterPro"/>
</dbReference>
<dbReference type="Gene3D" id="1.50.40.10">
    <property type="entry name" value="Mitochondrial carrier domain"/>
    <property type="match status" value="1"/>
</dbReference>
<comment type="catalytic activity">
    <reaction evidence="12">
        <text>ADP(in) + ATP(out) = ADP(out) + ATP(in)</text>
        <dbReference type="Rhea" id="RHEA:34999"/>
        <dbReference type="ChEBI" id="CHEBI:30616"/>
        <dbReference type="ChEBI" id="CHEBI:456216"/>
    </reaction>
    <physiologicalReaction direction="left-to-right" evidence="12">
        <dbReference type="Rhea" id="RHEA:35000"/>
    </physiologicalReaction>
</comment>
<dbReference type="OrthoDB" id="270584at2759"/>
<dbReference type="FunFam" id="1.50.40.10:FF:000002">
    <property type="entry name" value="Putative ADP/ATP translocase 2-like"/>
    <property type="match status" value="1"/>
</dbReference>
<dbReference type="PROSITE" id="PS50920">
    <property type="entry name" value="SOLCAR"/>
    <property type="match status" value="3"/>
</dbReference>
<dbReference type="GO" id="GO:1901029">
    <property type="term" value="P:negative regulation of mitochondrial outer membrane permeabilization involved in apoptotic signaling pathway"/>
    <property type="evidence" value="ECO:0007669"/>
    <property type="project" value="TreeGrafter"/>
</dbReference>
<dbReference type="InterPro" id="IPR002113">
    <property type="entry name" value="ADT_euk_type"/>
</dbReference>
<feature type="repeat" description="Solcar" evidence="14">
    <location>
        <begin position="213"/>
        <end position="298"/>
    </location>
</feature>
<dbReference type="SUPFAM" id="SSF103506">
    <property type="entry name" value="Mitochondrial carrier"/>
    <property type="match status" value="1"/>
</dbReference>
<evidence type="ECO:0000256" key="7">
    <source>
        <dbReference type="ARBA" id="ARBA00022737"/>
    </source>
</evidence>
<evidence type="ECO:0000256" key="11">
    <source>
        <dbReference type="ARBA" id="ARBA00023136"/>
    </source>
</evidence>
<keyword evidence="5" id="KW-0050">Antiport</keyword>
<evidence type="ECO:0000256" key="8">
    <source>
        <dbReference type="ARBA" id="ARBA00022792"/>
    </source>
</evidence>
<dbReference type="GO" id="GO:0140021">
    <property type="term" value="P:mitochondrial ADP transmembrane transport"/>
    <property type="evidence" value="ECO:0007669"/>
    <property type="project" value="InterPro"/>
</dbReference>
<feature type="repeat" description="Solcar" evidence="14">
    <location>
        <begin position="112"/>
        <end position="202"/>
    </location>
</feature>
<dbReference type="AlphaFoldDB" id="A0A9P0D392"/>
<keyword evidence="8" id="KW-0999">Mitochondrion inner membrane</keyword>
<evidence type="ECO:0000256" key="13">
    <source>
        <dbReference type="ARBA" id="ARBA00045250"/>
    </source>
</evidence>
<evidence type="ECO:0000256" key="12">
    <source>
        <dbReference type="ARBA" id="ARBA00024143"/>
    </source>
</evidence>
<name>A0A9P0D392_9CUCU</name>
<evidence type="ECO:0000256" key="9">
    <source>
        <dbReference type="ARBA" id="ARBA00022989"/>
    </source>
</evidence>
<keyword evidence="4 15" id="KW-0813">Transport</keyword>
<sequence>MPYGGKKGFVRGFIAGGISAGVVKTTMAPIERVKIILQIQAIHKDISEKDAYKGIIDAFIRLPKEQGIFSMWRGNWANVLRYVPTQAMNFAFKDVYKKIFLEGVDKTKQYWTFFACNVAAGGTAGATSMLFIYPLDYARTRLAVDVSKLGTKKEYKGVYDCLYKTFKSDGLMGLYRGLNASIQGIFVYRGVYFGFYDSVKVLLPDPAHPSIINSVILANCVSLLAGLTSYPFDTVRRRLMMQSNVEEKDVIYKNTLDCWVKIYKNEGPRAYFKGALSNVLRGCGSALVLVLYDKVKRYL</sequence>
<dbReference type="InterPro" id="IPR018108">
    <property type="entry name" value="MCP_transmembrane"/>
</dbReference>
<feature type="transmembrane region" description="Helical" evidence="16">
    <location>
        <begin position="173"/>
        <end position="191"/>
    </location>
</feature>
<protein>
    <recommendedName>
        <fullName evidence="16">ADP/ATP translocase</fullName>
    </recommendedName>
    <alternativeName>
        <fullName evidence="16">ADP,ATP carrier protein</fullName>
    </alternativeName>
</protein>
<dbReference type="InterPro" id="IPR002067">
    <property type="entry name" value="MCP"/>
</dbReference>